<name>A0ABV3DUX7_9ACTN</name>
<keyword evidence="4" id="KW-0378">Hydrolase</keyword>
<comment type="caution">
    <text evidence="9">The sequence shown here is derived from an EMBL/GenBank/DDBJ whole genome shotgun (WGS) entry which is preliminary data.</text>
</comment>
<dbReference type="Proteomes" id="UP001551482">
    <property type="component" value="Unassembled WGS sequence"/>
</dbReference>
<organism evidence="9 10">
    <name type="scientific">Streptodolium elevatio</name>
    <dbReference type="NCBI Taxonomy" id="3157996"/>
    <lineage>
        <taxon>Bacteria</taxon>
        <taxon>Bacillati</taxon>
        <taxon>Actinomycetota</taxon>
        <taxon>Actinomycetes</taxon>
        <taxon>Kitasatosporales</taxon>
        <taxon>Streptomycetaceae</taxon>
        <taxon>Streptodolium</taxon>
    </lineage>
</organism>
<keyword evidence="2" id="KW-0645">Protease</keyword>
<keyword evidence="5" id="KW-0862">Zinc</keyword>
<dbReference type="PANTHER" id="PTHR43126">
    <property type="entry name" value="D-ALANYL-D-ALANINE DIPEPTIDASE"/>
    <property type="match status" value="1"/>
</dbReference>
<dbReference type="EMBL" id="JBEZFP010000179">
    <property type="protein sequence ID" value="MEU8139506.1"/>
    <property type="molecule type" value="Genomic_DNA"/>
</dbReference>
<dbReference type="InterPro" id="IPR009045">
    <property type="entry name" value="Zn_M74/Hedgehog-like"/>
</dbReference>
<keyword evidence="3" id="KW-0479">Metal-binding</keyword>
<evidence type="ECO:0000313" key="9">
    <source>
        <dbReference type="EMBL" id="MEU8139506.1"/>
    </source>
</evidence>
<dbReference type="Gene3D" id="3.30.1380.10">
    <property type="match status" value="1"/>
</dbReference>
<evidence type="ECO:0000256" key="7">
    <source>
        <dbReference type="ARBA" id="ARBA00023049"/>
    </source>
</evidence>
<keyword evidence="7" id="KW-0482">Metalloprotease</keyword>
<gene>
    <name evidence="9" type="ORF">AB0C36_39160</name>
</gene>
<dbReference type="InterPro" id="IPR000755">
    <property type="entry name" value="A_A_dipeptidase"/>
</dbReference>
<dbReference type="PANTHER" id="PTHR43126:SF2">
    <property type="entry name" value="D-ALANYL-D-ALANINE DIPEPTIDASE"/>
    <property type="match status" value="1"/>
</dbReference>
<accession>A0ABV3DUX7</accession>
<protein>
    <submittedName>
        <fullName evidence="9">M15 family metallopeptidase</fullName>
    </submittedName>
</protein>
<evidence type="ECO:0000256" key="2">
    <source>
        <dbReference type="ARBA" id="ARBA00022670"/>
    </source>
</evidence>
<keyword evidence="6" id="KW-0224">Dipeptidase</keyword>
<evidence type="ECO:0000256" key="1">
    <source>
        <dbReference type="ARBA" id="ARBA00001362"/>
    </source>
</evidence>
<evidence type="ECO:0000256" key="3">
    <source>
        <dbReference type="ARBA" id="ARBA00022723"/>
    </source>
</evidence>
<sequence>MILLNDPRVRAVDIHDCGEPLVEITGAPGLLLDDRERDPHGSWGRVRTGVLARLCTAATKLPEGLQLLVIEGHRSAAEQQRRFEAYAEGLRRAGVDDPTELRCRTSAFVSPVEVAPHCAGAAVDVTLADPAGHELDMGGPVNGHRSGHEASCAMHATHISPQARLHRDILTAAMTAAGFVNYPSEWWHWSHGDRYWALLTPPHTAHYGPI</sequence>
<evidence type="ECO:0000313" key="10">
    <source>
        <dbReference type="Proteomes" id="UP001551482"/>
    </source>
</evidence>
<reference evidence="9 10" key="1">
    <citation type="submission" date="2024-06" db="EMBL/GenBank/DDBJ databases">
        <title>The Natural Products Discovery Center: Release of the First 8490 Sequenced Strains for Exploring Actinobacteria Biosynthetic Diversity.</title>
        <authorList>
            <person name="Kalkreuter E."/>
            <person name="Kautsar S.A."/>
            <person name="Yang D."/>
            <person name="Bader C.D."/>
            <person name="Teijaro C.N."/>
            <person name="Fluegel L."/>
            <person name="Davis C.M."/>
            <person name="Simpson J.R."/>
            <person name="Lauterbach L."/>
            <person name="Steele A.D."/>
            <person name="Gui C."/>
            <person name="Meng S."/>
            <person name="Li G."/>
            <person name="Viehrig K."/>
            <person name="Ye F."/>
            <person name="Su P."/>
            <person name="Kiefer A.F."/>
            <person name="Nichols A."/>
            <person name="Cepeda A.J."/>
            <person name="Yan W."/>
            <person name="Fan B."/>
            <person name="Jiang Y."/>
            <person name="Adhikari A."/>
            <person name="Zheng C.-J."/>
            <person name="Schuster L."/>
            <person name="Cowan T.M."/>
            <person name="Smanski M.J."/>
            <person name="Chevrette M.G."/>
            <person name="De Carvalho L.P.S."/>
            <person name="Shen B."/>
        </authorList>
    </citation>
    <scope>NUCLEOTIDE SEQUENCE [LARGE SCALE GENOMIC DNA]</scope>
    <source>
        <strain evidence="9 10">NPDC048946</strain>
    </source>
</reference>
<proteinExistence type="predicted"/>
<evidence type="ECO:0000256" key="4">
    <source>
        <dbReference type="ARBA" id="ARBA00022801"/>
    </source>
</evidence>
<evidence type="ECO:0000256" key="6">
    <source>
        <dbReference type="ARBA" id="ARBA00022997"/>
    </source>
</evidence>
<evidence type="ECO:0000256" key="8">
    <source>
        <dbReference type="ARBA" id="ARBA00023316"/>
    </source>
</evidence>
<dbReference type="RefSeq" id="WP_358363643.1">
    <property type="nucleotide sequence ID" value="NZ_JBEZFP010000179.1"/>
</dbReference>
<keyword evidence="8" id="KW-0961">Cell wall biogenesis/degradation</keyword>
<evidence type="ECO:0000256" key="5">
    <source>
        <dbReference type="ARBA" id="ARBA00022833"/>
    </source>
</evidence>
<dbReference type="SUPFAM" id="SSF55166">
    <property type="entry name" value="Hedgehog/DD-peptidase"/>
    <property type="match status" value="1"/>
</dbReference>
<dbReference type="Pfam" id="PF01427">
    <property type="entry name" value="Peptidase_M15"/>
    <property type="match status" value="1"/>
</dbReference>
<comment type="catalytic activity">
    <reaction evidence="1">
        <text>D-alanyl-D-alanine + H2O = 2 D-alanine</text>
        <dbReference type="Rhea" id="RHEA:20661"/>
        <dbReference type="ChEBI" id="CHEBI:15377"/>
        <dbReference type="ChEBI" id="CHEBI:57416"/>
        <dbReference type="ChEBI" id="CHEBI:57822"/>
        <dbReference type="EC" id="3.4.13.22"/>
    </reaction>
</comment>
<keyword evidence="10" id="KW-1185">Reference proteome</keyword>